<dbReference type="PROSITE" id="PS51318">
    <property type="entry name" value="TAT"/>
    <property type="match status" value="1"/>
</dbReference>
<evidence type="ECO:0000313" key="7">
    <source>
        <dbReference type="Proteomes" id="UP001055185"/>
    </source>
</evidence>
<name>A0AA37IZP2_9FIRM</name>
<dbReference type="GO" id="GO:1904680">
    <property type="term" value="F:peptide transmembrane transporter activity"/>
    <property type="evidence" value="ECO:0007669"/>
    <property type="project" value="TreeGrafter"/>
</dbReference>
<dbReference type="GO" id="GO:0005524">
    <property type="term" value="F:ATP binding"/>
    <property type="evidence" value="ECO:0007669"/>
    <property type="project" value="UniProtKB-KW"/>
</dbReference>
<dbReference type="InterPro" id="IPR039424">
    <property type="entry name" value="SBP_5"/>
</dbReference>
<organism evidence="6 7">
    <name type="scientific">Faecalibacterium gallinarum</name>
    <dbReference type="NCBI Taxonomy" id="2903556"/>
    <lineage>
        <taxon>Bacteria</taxon>
        <taxon>Bacillati</taxon>
        <taxon>Bacillota</taxon>
        <taxon>Clostridia</taxon>
        <taxon>Eubacteriales</taxon>
        <taxon>Oscillospiraceae</taxon>
        <taxon>Faecalibacterium</taxon>
    </lineage>
</organism>
<dbReference type="SUPFAM" id="SSF53850">
    <property type="entry name" value="Periplasmic binding protein-like II"/>
    <property type="match status" value="1"/>
</dbReference>
<comment type="caution">
    <text evidence="6">The sequence shown here is derived from an EMBL/GenBank/DDBJ whole genome shotgun (WGS) entry which is preliminary data.</text>
</comment>
<keyword evidence="6" id="KW-0067">ATP-binding</keyword>
<dbReference type="Proteomes" id="UP001055185">
    <property type="component" value="Unassembled WGS sequence"/>
</dbReference>
<dbReference type="AlphaFoldDB" id="A0AA37IZP2"/>
<protein>
    <submittedName>
        <fullName evidence="6">Peptide ABC transporter ATP-binding protein</fullName>
    </submittedName>
</protein>
<feature type="domain" description="Solute-binding protein family 5" evidence="5">
    <location>
        <begin position="102"/>
        <end position="384"/>
    </location>
</feature>
<dbReference type="PANTHER" id="PTHR30290">
    <property type="entry name" value="PERIPLASMIC BINDING COMPONENT OF ABC TRANSPORTER"/>
    <property type="match status" value="1"/>
</dbReference>
<sequence>MSNFESRMIDRRSFLKAAGVVSAAGILAACGDKSGSTSGAASGATGSVVDNGGDPIQNLVTWELSLREIQTWNVLYSQNAADLNVLCNCVNGLVTNNIYGQFVPDVATEWSQNEDATVWTFNLRDDVTWSDVNGEVKANLTSQDFLVGLEWVLNAKKNENMNTSMPNNYIVGAKEYNDYTNSLDAEEAKALTYEDMLAHGVGIEAPDDYTVVYHCTVSCPYFHTVASGACLFPAPKALIDELGVDGFLGLDNTTMWYTGPYLVNEYIQNNSKVFVPNPNYFNAANEARFESVTVRIIDDLNVGFQLYDAGEVDEMDLAEAPASTILSDPNHKYYNNVVESTPKKYSYQYHLCFNRMNEDGTPDENWNKAVANTKFRQCLMYGLDLLDSFKRVNQLKPLDLENLCYTMKGLCAFSDGRDYTDRVIELLGYPKSDGQKLRRLKDITQLKKECMEELSAIGVTFPVTLYHYVKAGSSTDGMLVMQQIFKDCLGDDFVKFDWLNWISSMDQEIRQPHLACWYGVGWGADYADISNFLGQEILHDENAYYAHEYSYIAEVAEDPKDYQKELLEQYEEFTRLYNEANAIVDDTDARYEAFAKAEAYFLENVLCMPNYYEIGLQLTHVNLYSKINTLCGIAAYKYTNWETSTEAYTADDFAAFAEAYEASKGV</sequence>
<dbReference type="GO" id="GO:0043190">
    <property type="term" value="C:ATP-binding cassette (ABC) transporter complex"/>
    <property type="evidence" value="ECO:0007669"/>
    <property type="project" value="InterPro"/>
</dbReference>
<dbReference type="Gene3D" id="3.90.76.10">
    <property type="entry name" value="Dipeptide-binding Protein, Domain 1"/>
    <property type="match status" value="1"/>
</dbReference>
<dbReference type="InterPro" id="IPR006311">
    <property type="entry name" value="TAT_signal"/>
</dbReference>
<evidence type="ECO:0000259" key="5">
    <source>
        <dbReference type="Pfam" id="PF00496"/>
    </source>
</evidence>
<dbReference type="EMBL" id="BQKV01000066">
    <property type="protein sequence ID" value="GJN65178.1"/>
    <property type="molecule type" value="Genomic_DNA"/>
</dbReference>
<comment type="subcellular location">
    <subcellularLocation>
        <location evidence="1">Cell envelope</location>
    </subcellularLocation>
</comment>
<dbReference type="Gene3D" id="3.40.190.10">
    <property type="entry name" value="Periplasmic binding protein-like II"/>
    <property type="match status" value="1"/>
</dbReference>
<dbReference type="Gene3D" id="3.10.105.10">
    <property type="entry name" value="Dipeptide-binding Protein, Domain 3"/>
    <property type="match status" value="1"/>
</dbReference>
<dbReference type="PANTHER" id="PTHR30290:SF10">
    <property type="entry name" value="PERIPLASMIC OLIGOPEPTIDE-BINDING PROTEIN-RELATED"/>
    <property type="match status" value="1"/>
</dbReference>
<evidence type="ECO:0000256" key="4">
    <source>
        <dbReference type="ARBA" id="ARBA00022729"/>
    </source>
</evidence>
<dbReference type="RefSeq" id="WP_238317428.1">
    <property type="nucleotide sequence ID" value="NZ_BQKV01000066.1"/>
</dbReference>
<accession>A0AA37IZP2</accession>
<gene>
    <name evidence="6" type="primary">aliA</name>
    <name evidence="6" type="ORF">JCM17207_18030</name>
</gene>
<dbReference type="PROSITE" id="PS51257">
    <property type="entry name" value="PROKAR_LIPOPROTEIN"/>
    <property type="match status" value="1"/>
</dbReference>
<proteinExistence type="inferred from homology"/>
<evidence type="ECO:0000313" key="6">
    <source>
        <dbReference type="EMBL" id="GJN65178.1"/>
    </source>
</evidence>
<dbReference type="Pfam" id="PF00496">
    <property type="entry name" value="SBP_bac_5"/>
    <property type="match status" value="1"/>
</dbReference>
<keyword evidence="3" id="KW-0813">Transport</keyword>
<dbReference type="GO" id="GO:0015833">
    <property type="term" value="P:peptide transport"/>
    <property type="evidence" value="ECO:0007669"/>
    <property type="project" value="TreeGrafter"/>
</dbReference>
<dbReference type="InterPro" id="IPR019546">
    <property type="entry name" value="TAT_signal_bac_arc"/>
</dbReference>
<keyword evidence="4" id="KW-0732">Signal</keyword>
<evidence type="ECO:0000256" key="2">
    <source>
        <dbReference type="ARBA" id="ARBA00005695"/>
    </source>
</evidence>
<dbReference type="InterPro" id="IPR000914">
    <property type="entry name" value="SBP_5_dom"/>
</dbReference>
<dbReference type="GO" id="GO:0030313">
    <property type="term" value="C:cell envelope"/>
    <property type="evidence" value="ECO:0007669"/>
    <property type="project" value="UniProtKB-SubCell"/>
</dbReference>
<reference evidence="6" key="1">
    <citation type="journal article" date="2022" name="Int. J. Syst. Evol. Microbiol.">
        <title>Genome-based, phenotypic and chemotaxonomic classification of Faecalibacterium strains: proposal of three novel species Faecalibacterium duncaniae sp. nov., Faecalibacterium hattorii sp. nov. and Faecalibacterium gallinarum sp. nov. .</title>
        <authorList>
            <person name="Sakamoto M."/>
            <person name="Sakurai N."/>
            <person name="Tanno H."/>
            <person name="Iino T."/>
            <person name="Ohkuma M."/>
            <person name="Endo A."/>
        </authorList>
    </citation>
    <scope>NUCLEOTIDE SEQUENCE</scope>
    <source>
        <strain evidence="6">JCM 17207</strain>
    </source>
</reference>
<evidence type="ECO:0000256" key="1">
    <source>
        <dbReference type="ARBA" id="ARBA00004196"/>
    </source>
</evidence>
<dbReference type="Pfam" id="PF10518">
    <property type="entry name" value="TAT_signal"/>
    <property type="match status" value="1"/>
</dbReference>
<comment type="similarity">
    <text evidence="2">Belongs to the bacterial solute-binding protein 5 family.</text>
</comment>
<dbReference type="GO" id="GO:0042597">
    <property type="term" value="C:periplasmic space"/>
    <property type="evidence" value="ECO:0007669"/>
    <property type="project" value="UniProtKB-ARBA"/>
</dbReference>
<evidence type="ECO:0000256" key="3">
    <source>
        <dbReference type="ARBA" id="ARBA00022448"/>
    </source>
</evidence>
<keyword evidence="6" id="KW-0547">Nucleotide-binding</keyword>
<keyword evidence="7" id="KW-1185">Reference proteome</keyword>